<evidence type="ECO:0000313" key="6">
    <source>
        <dbReference type="EMBL" id="ERJ97607.1"/>
    </source>
</evidence>
<proteinExistence type="predicted"/>
<dbReference type="Proteomes" id="UP000016412">
    <property type="component" value="Unassembled WGS sequence"/>
</dbReference>
<dbReference type="eggNOG" id="COG1304">
    <property type="taxonomic scope" value="Bacteria"/>
</dbReference>
<dbReference type="PANTHER" id="PTHR10578:SF107">
    <property type="entry name" value="2-HYDROXYACID OXIDASE 1"/>
    <property type="match status" value="1"/>
</dbReference>
<dbReference type="EMBL" id="AVQI01000084">
    <property type="protein sequence ID" value="ERJ97607.1"/>
    <property type="molecule type" value="Genomic_DNA"/>
</dbReference>
<dbReference type="SUPFAM" id="SSF51395">
    <property type="entry name" value="FMN-linked oxidoreductases"/>
    <property type="match status" value="1"/>
</dbReference>
<evidence type="ECO:0000256" key="2">
    <source>
        <dbReference type="ARBA" id="ARBA00022630"/>
    </source>
</evidence>
<dbReference type="InterPro" id="IPR000262">
    <property type="entry name" value="FMN-dep_DH"/>
</dbReference>
<dbReference type="EMBL" id="AUZJ01000042">
    <property type="protein sequence ID" value="ERF60456.1"/>
    <property type="molecule type" value="Genomic_DNA"/>
</dbReference>
<dbReference type="Proteomes" id="UP000016646">
    <property type="component" value="Unassembled WGS sequence"/>
</dbReference>
<name>U1FM01_TRESO</name>
<reference evidence="7 8" key="1">
    <citation type="submission" date="2013-08" db="EMBL/GenBank/DDBJ databases">
        <authorList>
            <person name="Durkin A.S."/>
            <person name="Haft D.R."/>
            <person name="McCorrison J."/>
            <person name="Torralba M."/>
            <person name="Gillis M."/>
            <person name="Haft D.H."/>
            <person name="Methe B."/>
            <person name="Sutton G."/>
            <person name="Nelson K.E."/>
        </authorList>
    </citation>
    <scope>NUCLEOTIDE SEQUENCE [LARGE SCALE GENOMIC DNA]</scope>
    <source>
        <strain evidence="6 8">ATCC 35536</strain>
        <strain evidence="5 7">VPI DR56BR1116</strain>
    </source>
</reference>
<feature type="domain" description="FMN-dependent dehydrogenase" evidence="4">
    <location>
        <begin position="171"/>
        <end position="304"/>
    </location>
</feature>
<comment type="caution">
    <text evidence="5">The sequence shown here is derived from an EMBL/GenBank/DDBJ whole genome shotgun (WGS) entry which is preliminary data.</text>
</comment>
<dbReference type="AlphaFoldDB" id="U1FM01"/>
<dbReference type="GO" id="GO:0016491">
    <property type="term" value="F:oxidoreductase activity"/>
    <property type="evidence" value="ECO:0007669"/>
    <property type="project" value="InterPro"/>
</dbReference>
<keyword evidence="8" id="KW-1185">Reference proteome</keyword>
<evidence type="ECO:0000259" key="4">
    <source>
        <dbReference type="Pfam" id="PF01070"/>
    </source>
</evidence>
<evidence type="ECO:0000313" key="7">
    <source>
        <dbReference type="Proteomes" id="UP000016412"/>
    </source>
</evidence>
<protein>
    <submittedName>
        <fullName evidence="5">Dehydrogenase, FMN-dependent domain protein</fullName>
    </submittedName>
</protein>
<dbReference type="PATRIC" id="fig|1125725.3.peg.1542"/>
<keyword evidence="3" id="KW-0288">FMN</keyword>
<keyword evidence="2" id="KW-0285">Flavoprotein</keyword>
<sequence length="308" mass="33689">MENRFEFKCAVCAVCDGRGCIGQVPGMGGVNNNKNFKLNFEGWKTLRQQAASAGTLDAILSTPIDARAVRVGPVTGAVQNIGFEKEEYFYLPYFSAAWNAGIGLCVGDGYPDYKLHYGLDAVRKLQKVEPELKAAVFLKPYPNEKLFERIAAAEGVVEIIGNDIDSYNIATMRDLVHLEKKTPEQIAEIRKRVGVPYAIKGIFCKEDVELVKAVKPDIAFVSNHGGRIDTREGSTAEFLAAYGAELKKYCGSLWVDGGVRTRHDIQTALFYGASQVIIARPFIAALVSDGIGGMVKKIDEIITGEIID</sequence>
<dbReference type="STRING" id="1125725.HMPREF1325_1529"/>
<accession>U1FM01</accession>
<dbReference type="RefSeq" id="WP_021330508.1">
    <property type="nucleotide sequence ID" value="NZ_AUZJ01000042.1"/>
</dbReference>
<evidence type="ECO:0000256" key="3">
    <source>
        <dbReference type="ARBA" id="ARBA00022643"/>
    </source>
</evidence>
<evidence type="ECO:0000313" key="5">
    <source>
        <dbReference type="EMBL" id="ERF60456.1"/>
    </source>
</evidence>
<gene>
    <name evidence="6" type="ORF">HMPREF0860_0523</name>
    <name evidence="5" type="ORF">HMPREF1325_1529</name>
</gene>
<comment type="cofactor">
    <cofactor evidence="1">
        <name>FMN</name>
        <dbReference type="ChEBI" id="CHEBI:58210"/>
    </cofactor>
</comment>
<evidence type="ECO:0000313" key="8">
    <source>
        <dbReference type="Proteomes" id="UP000016646"/>
    </source>
</evidence>
<dbReference type="PANTHER" id="PTHR10578">
    <property type="entry name" value="S -2-HYDROXY-ACID OXIDASE-RELATED"/>
    <property type="match status" value="1"/>
</dbReference>
<dbReference type="Gene3D" id="3.20.20.70">
    <property type="entry name" value="Aldolase class I"/>
    <property type="match status" value="1"/>
</dbReference>
<dbReference type="InterPro" id="IPR013785">
    <property type="entry name" value="Aldolase_TIM"/>
</dbReference>
<organism evidence="5 7">
    <name type="scientific">Treponema socranskii subsp. socranskii VPI DR56BR1116 = ATCC 35536</name>
    <dbReference type="NCBI Taxonomy" id="1125725"/>
    <lineage>
        <taxon>Bacteria</taxon>
        <taxon>Pseudomonadati</taxon>
        <taxon>Spirochaetota</taxon>
        <taxon>Spirochaetia</taxon>
        <taxon>Spirochaetales</taxon>
        <taxon>Treponemataceae</taxon>
        <taxon>Treponema</taxon>
    </lineage>
</organism>
<dbReference type="Pfam" id="PF01070">
    <property type="entry name" value="FMN_dh"/>
    <property type="match status" value="1"/>
</dbReference>
<evidence type="ECO:0000256" key="1">
    <source>
        <dbReference type="ARBA" id="ARBA00001917"/>
    </source>
</evidence>